<sequence>IKKMVMFVVHHESVKNCYRAHFCSMALWFFISVALITYIVPLFLAYQSHGFWIKEHTYREQPEVHFKHEFVLFLQTTGKLIGYSTIENLNTVLLGENTRFPIVRSYEVDQNLDGKNDFMKFEVQTPVLDNELIQSIQLLLFFDYRLYTYSNLQMESLAFISFQTCIPGSEFKSNGVLKFVQKYPLPHRGSLTKYDVPIIDSTSQNILDFDLHNILSSYQTRNIYNIYSYVYIYIIYSYIYCIYSYVYIYCIYSYVYIHCIYSYVYIHCIYSYVYIHCIYSYVYIHFSTTFVGSYPVWRGQPSASVPFSVKLHIEYPEETIIYHPGFWQLIKFAWIQYLSILLVFIYFFHK</sequence>
<accession>T2M5X2</accession>
<dbReference type="GO" id="GO:0035869">
    <property type="term" value="C:ciliary transition zone"/>
    <property type="evidence" value="ECO:0007669"/>
    <property type="project" value="TreeGrafter"/>
</dbReference>
<dbReference type="GO" id="GO:0032880">
    <property type="term" value="P:regulation of protein localization"/>
    <property type="evidence" value="ECO:0007669"/>
    <property type="project" value="TreeGrafter"/>
</dbReference>
<gene>
    <name evidence="13" type="primary">TMEM231</name>
</gene>
<dbReference type="EMBL" id="HAAD01001110">
    <property type="protein sequence ID" value="CDG67342.1"/>
    <property type="molecule type" value="mRNA"/>
</dbReference>
<evidence type="ECO:0000256" key="7">
    <source>
        <dbReference type="ARBA" id="ARBA00023069"/>
    </source>
</evidence>
<comment type="similarity">
    <text evidence="2">Belongs to the TMEM231 family.</text>
</comment>
<comment type="function">
    <text evidence="11">Transmembrane component of the tectonic-like complex, a complex localized at the transition zone of primary cilia and acting as a barrier that prevents diffusion of transmembrane proteins between the cilia and plasma membranes. Required for ciliogenesis and sonic hedgehog/SHH signaling.</text>
</comment>
<keyword evidence="4" id="KW-1003">Cell membrane</keyword>
<comment type="subcellular location">
    <subcellularLocation>
        <location evidence="1">Cell projection</location>
        <location evidence="1">Cilium membrane</location>
        <topology evidence="1">Multi-pass membrane protein</topology>
    </subcellularLocation>
</comment>
<evidence type="ECO:0000256" key="6">
    <source>
        <dbReference type="ARBA" id="ARBA00022989"/>
    </source>
</evidence>
<evidence type="ECO:0000256" key="5">
    <source>
        <dbReference type="ARBA" id="ARBA00022692"/>
    </source>
</evidence>
<keyword evidence="8 12" id="KW-0472">Membrane</keyword>
<keyword evidence="5 12" id="KW-0812">Transmembrane</keyword>
<evidence type="ECO:0000256" key="9">
    <source>
        <dbReference type="ARBA" id="ARBA00023180"/>
    </source>
</evidence>
<evidence type="ECO:0000256" key="1">
    <source>
        <dbReference type="ARBA" id="ARBA00004272"/>
    </source>
</evidence>
<evidence type="ECO:0000313" key="13">
    <source>
        <dbReference type="EMBL" id="CDG67342.1"/>
    </source>
</evidence>
<feature type="transmembrane region" description="Helical" evidence="12">
    <location>
        <begin position="25"/>
        <end position="46"/>
    </location>
</feature>
<name>T2M5X2_HYDVU</name>
<dbReference type="InterPro" id="IPR019306">
    <property type="entry name" value="TMEM231"/>
</dbReference>
<keyword evidence="9" id="KW-0325">Glycoprotein</keyword>
<feature type="transmembrane region" description="Helical" evidence="12">
    <location>
        <begin position="223"/>
        <end position="240"/>
    </location>
</feature>
<dbReference type="AlphaFoldDB" id="T2M5X2"/>
<evidence type="ECO:0000256" key="12">
    <source>
        <dbReference type="SAM" id="Phobius"/>
    </source>
</evidence>
<keyword evidence="7" id="KW-0969">Cilium</keyword>
<evidence type="ECO:0000256" key="11">
    <source>
        <dbReference type="ARBA" id="ARBA00024803"/>
    </source>
</evidence>
<dbReference type="GO" id="GO:0060271">
    <property type="term" value="P:cilium assembly"/>
    <property type="evidence" value="ECO:0007669"/>
    <property type="project" value="TreeGrafter"/>
</dbReference>
<dbReference type="PANTHER" id="PTHR14605">
    <property type="entry name" value="CHST5 PROTEIN"/>
    <property type="match status" value="1"/>
</dbReference>
<reference evidence="13" key="1">
    <citation type="journal article" date="2013" name="Genome Biol. Evol.">
        <title>Punctuated emergences of genetic and phenotypic innovations in eumetazoan, bilaterian, euteleostome, and hominidae ancestors.</title>
        <authorList>
            <person name="Wenger Y."/>
            <person name="Galliot B."/>
        </authorList>
    </citation>
    <scope>NUCLEOTIDE SEQUENCE</scope>
    <source>
        <tissue evidence="13">Whole animals</tissue>
    </source>
</reference>
<evidence type="ECO:0000256" key="3">
    <source>
        <dbReference type="ARBA" id="ARBA00015087"/>
    </source>
</evidence>
<proteinExistence type="evidence at transcript level"/>
<evidence type="ECO:0000256" key="2">
    <source>
        <dbReference type="ARBA" id="ARBA00009082"/>
    </source>
</evidence>
<keyword evidence="6 12" id="KW-1133">Transmembrane helix</keyword>
<organism evidence="13">
    <name type="scientific">Hydra vulgaris</name>
    <name type="common">Hydra</name>
    <name type="synonym">Hydra attenuata</name>
    <dbReference type="NCBI Taxonomy" id="6087"/>
    <lineage>
        <taxon>Eukaryota</taxon>
        <taxon>Metazoa</taxon>
        <taxon>Cnidaria</taxon>
        <taxon>Hydrozoa</taxon>
        <taxon>Hydroidolina</taxon>
        <taxon>Anthoathecata</taxon>
        <taxon>Aplanulata</taxon>
        <taxon>Hydridae</taxon>
        <taxon>Hydra</taxon>
    </lineage>
</organism>
<feature type="non-terminal residue" evidence="13">
    <location>
        <position position="1"/>
    </location>
</feature>
<dbReference type="PANTHER" id="PTHR14605:SF1">
    <property type="entry name" value="TRANSMEMBRANE PROTEIN 231"/>
    <property type="match status" value="1"/>
</dbReference>
<evidence type="ECO:0000256" key="8">
    <source>
        <dbReference type="ARBA" id="ARBA00023136"/>
    </source>
</evidence>
<dbReference type="Pfam" id="PF10149">
    <property type="entry name" value="TM231"/>
    <property type="match status" value="2"/>
</dbReference>
<dbReference type="OrthoDB" id="426438at2759"/>
<dbReference type="GO" id="GO:0060170">
    <property type="term" value="C:ciliary membrane"/>
    <property type="evidence" value="ECO:0007669"/>
    <property type="project" value="UniProtKB-SubCell"/>
</dbReference>
<protein>
    <recommendedName>
        <fullName evidence="3">Transmembrane protein 231</fullName>
    </recommendedName>
</protein>
<feature type="non-terminal residue" evidence="13">
    <location>
        <position position="350"/>
    </location>
</feature>
<evidence type="ECO:0000256" key="4">
    <source>
        <dbReference type="ARBA" id="ARBA00022475"/>
    </source>
</evidence>
<feature type="transmembrane region" description="Helical" evidence="12">
    <location>
        <begin position="326"/>
        <end position="348"/>
    </location>
</feature>
<evidence type="ECO:0000256" key="10">
    <source>
        <dbReference type="ARBA" id="ARBA00023273"/>
    </source>
</evidence>
<keyword evidence="10" id="KW-0966">Cell projection</keyword>